<sequence>MQETAVKYCGFFMQLKPLNRALLCKAAALRHTELNLMQSCGKFL</sequence>
<dbReference type="EMBL" id="ALAB01000021">
    <property type="protein sequence ID" value="EJI85686.1"/>
    <property type="molecule type" value="Genomic_DNA"/>
</dbReference>
<name>J1QJE7_9ALTE</name>
<evidence type="ECO:0000313" key="1">
    <source>
        <dbReference type="EMBL" id="EJI85686.1"/>
    </source>
</evidence>
<dbReference type="Proteomes" id="UP000012043">
    <property type="component" value="Unassembled WGS sequence"/>
</dbReference>
<comment type="caution">
    <text evidence="1">The sequence shown here is derived from an EMBL/GenBank/DDBJ whole genome shotgun (WGS) entry which is preliminary data.</text>
</comment>
<reference evidence="1 2" key="1">
    <citation type="journal article" date="2012" name="J. Bacteriol.">
        <title>Genome Sequence of Pectin-Degrading Alishewanella aestuarii Strain B11T, Isolated from Tidal Flat Sediment.</title>
        <authorList>
            <person name="Jung J."/>
            <person name="Choi S."/>
            <person name="Chun J."/>
            <person name="Park W."/>
        </authorList>
    </citation>
    <scope>NUCLEOTIDE SEQUENCE [LARGE SCALE GENOMIC DNA]</scope>
    <source>
        <strain evidence="1 2">B11</strain>
    </source>
</reference>
<dbReference type="PATRIC" id="fig|1197174.4.peg.1576"/>
<protein>
    <submittedName>
        <fullName evidence="1">Uncharacterized protein</fullName>
    </submittedName>
</protein>
<proteinExistence type="predicted"/>
<gene>
    <name evidence="1" type="ORF">AEST_16070</name>
</gene>
<dbReference type="AlphaFoldDB" id="J1QJE7"/>
<keyword evidence="2" id="KW-1185">Reference proteome</keyword>
<evidence type="ECO:0000313" key="2">
    <source>
        <dbReference type="Proteomes" id="UP000012043"/>
    </source>
</evidence>
<organism evidence="1 2">
    <name type="scientific">Alishewanella aestuarii B11</name>
    <dbReference type="NCBI Taxonomy" id="1197174"/>
    <lineage>
        <taxon>Bacteria</taxon>
        <taxon>Pseudomonadati</taxon>
        <taxon>Pseudomonadota</taxon>
        <taxon>Gammaproteobacteria</taxon>
        <taxon>Alteromonadales</taxon>
        <taxon>Alteromonadaceae</taxon>
        <taxon>Alishewanella</taxon>
    </lineage>
</organism>
<accession>J1QJE7</accession>